<dbReference type="Proteomes" id="UP000019146">
    <property type="component" value="Chromosome 1"/>
</dbReference>
<dbReference type="GO" id="GO:0008934">
    <property type="term" value="F:inositol monophosphate 1-phosphatase activity"/>
    <property type="evidence" value="ECO:0007669"/>
    <property type="project" value="InterPro"/>
</dbReference>
<dbReference type="InterPro" id="IPR033942">
    <property type="entry name" value="IMPase"/>
</dbReference>
<comment type="catalytic activity">
    <reaction evidence="1 8">
        <text>a myo-inositol phosphate + H2O = myo-inositol + phosphate</text>
        <dbReference type="Rhea" id="RHEA:24056"/>
        <dbReference type="ChEBI" id="CHEBI:15377"/>
        <dbReference type="ChEBI" id="CHEBI:17268"/>
        <dbReference type="ChEBI" id="CHEBI:43474"/>
        <dbReference type="ChEBI" id="CHEBI:84139"/>
        <dbReference type="EC" id="3.1.3.25"/>
    </reaction>
</comment>
<feature type="binding site" evidence="7">
    <location>
        <position position="85"/>
    </location>
    <ligand>
        <name>Mg(2+)</name>
        <dbReference type="ChEBI" id="CHEBI:18420"/>
        <label>1</label>
        <note>catalytic</note>
    </ligand>
</feature>
<dbReference type="GeneID" id="69969636"/>
<dbReference type="PRINTS" id="PR01959">
    <property type="entry name" value="SBIMPHPHTASE"/>
</dbReference>
<dbReference type="KEGG" id="bcai:K788_0003708"/>
<dbReference type="Gene3D" id="3.30.540.10">
    <property type="entry name" value="Fructose-1,6-Bisphosphatase, subunit A, domain 1"/>
    <property type="match status" value="1"/>
</dbReference>
<evidence type="ECO:0000256" key="4">
    <source>
        <dbReference type="ARBA" id="ARBA00022723"/>
    </source>
</evidence>
<dbReference type="EC" id="3.1.3.25" evidence="8"/>
<evidence type="ECO:0000256" key="3">
    <source>
        <dbReference type="ARBA" id="ARBA00009759"/>
    </source>
</evidence>
<evidence type="ECO:0000256" key="8">
    <source>
        <dbReference type="RuleBase" id="RU364068"/>
    </source>
</evidence>
<dbReference type="PROSITE" id="PS00629">
    <property type="entry name" value="IMP_1"/>
    <property type="match status" value="1"/>
</dbReference>
<evidence type="ECO:0000313" key="10">
    <source>
        <dbReference type="Proteomes" id="UP000019146"/>
    </source>
</evidence>
<feature type="binding site" evidence="7">
    <location>
        <position position="86"/>
    </location>
    <ligand>
        <name>Mg(2+)</name>
        <dbReference type="ChEBI" id="CHEBI:18420"/>
        <label>1</label>
        <note>catalytic</note>
    </ligand>
</feature>
<dbReference type="Pfam" id="PF00459">
    <property type="entry name" value="Inositol_P"/>
    <property type="match status" value="1"/>
</dbReference>
<dbReference type="GO" id="GO:0006020">
    <property type="term" value="P:inositol metabolic process"/>
    <property type="evidence" value="ECO:0007669"/>
    <property type="project" value="TreeGrafter"/>
</dbReference>
<dbReference type="GO" id="GO:0046854">
    <property type="term" value="P:phosphatidylinositol phosphate biosynthetic process"/>
    <property type="evidence" value="ECO:0007669"/>
    <property type="project" value="InterPro"/>
</dbReference>
<feature type="binding site" evidence="7">
    <location>
        <position position="67"/>
    </location>
    <ligand>
        <name>Mg(2+)</name>
        <dbReference type="ChEBI" id="CHEBI:18420"/>
        <label>1</label>
        <note>catalytic</note>
    </ligand>
</feature>
<dbReference type="GO" id="GO:0046872">
    <property type="term" value="F:metal ion binding"/>
    <property type="evidence" value="ECO:0007669"/>
    <property type="project" value="UniProtKB-KW"/>
</dbReference>
<dbReference type="InterPro" id="IPR020550">
    <property type="entry name" value="Inositol_monophosphatase_CS"/>
</dbReference>
<evidence type="ECO:0000256" key="2">
    <source>
        <dbReference type="ARBA" id="ARBA00001946"/>
    </source>
</evidence>
<evidence type="ECO:0000256" key="6">
    <source>
        <dbReference type="ARBA" id="ARBA00022842"/>
    </source>
</evidence>
<keyword evidence="6 7" id="KW-0460">Magnesium</keyword>
<dbReference type="GO" id="GO:0007165">
    <property type="term" value="P:signal transduction"/>
    <property type="evidence" value="ECO:0007669"/>
    <property type="project" value="TreeGrafter"/>
</dbReference>
<evidence type="ECO:0000313" key="9">
    <source>
        <dbReference type="EMBL" id="ALL65590.1"/>
    </source>
</evidence>
<feature type="binding site" evidence="7">
    <location>
        <position position="211"/>
    </location>
    <ligand>
        <name>Mg(2+)</name>
        <dbReference type="ChEBI" id="CHEBI:18420"/>
        <label>1</label>
        <note>catalytic</note>
    </ligand>
</feature>
<dbReference type="AlphaFoldDB" id="A0A0P0RBF8"/>
<accession>A0A0P0RBF8</accession>
<evidence type="ECO:0000256" key="5">
    <source>
        <dbReference type="ARBA" id="ARBA00022801"/>
    </source>
</evidence>
<dbReference type="FunFam" id="3.30.540.10:FF:000003">
    <property type="entry name" value="Inositol-1-monophosphatase"/>
    <property type="match status" value="1"/>
</dbReference>
<keyword evidence="4 7" id="KW-0479">Metal-binding</keyword>
<reference evidence="9 10" key="1">
    <citation type="journal article" date="2014" name="Genome Announc.">
        <title>Draft Genome Sequence of the Haloacid-Degrading Burkholderia caribensis Strain MBA4.</title>
        <authorList>
            <person name="Pan Y."/>
            <person name="Kong K.F."/>
            <person name="Tsang J.S."/>
        </authorList>
    </citation>
    <scope>NUCLEOTIDE SEQUENCE [LARGE SCALE GENOMIC DNA]</scope>
    <source>
        <strain evidence="9 10">MBA4</strain>
    </source>
</reference>
<dbReference type="Gene3D" id="3.40.190.80">
    <property type="match status" value="1"/>
</dbReference>
<proteinExistence type="inferred from homology"/>
<dbReference type="PRINTS" id="PR00377">
    <property type="entry name" value="IMPHPHTASES"/>
</dbReference>
<evidence type="ECO:0000256" key="1">
    <source>
        <dbReference type="ARBA" id="ARBA00001033"/>
    </source>
</evidence>
<comment type="similarity">
    <text evidence="3 8">Belongs to the inositol monophosphatase superfamily.</text>
</comment>
<dbReference type="PROSITE" id="PS00630">
    <property type="entry name" value="IMP_2"/>
    <property type="match status" value="1"/>
</dbReference>
<dbReference type="InterPro" id="IPR020583">
    <property type="entry name" value="Inositol_monoP_metal-BS"/>
</dbReference>
<comment type="cofactor">
    <cofactor evidence="2 7 8">
        <name>Mg(2+)</name>
        <dbReference type="ChEBI" id="CHEBI:18420"/>
    </cofactor>
</comment>
<dbReference type="CDD" id="cd01639">
    <property type="entry name" value="IMPase"/>
    <property type="match status" value="1"/>
</dbReference>
<dbReference type="InterPro" id="IPR000760">
    <property type="entry name" value="Inositol_monophosphatase-like"/>
</dbReference>
<dbReference type="RefSeq" id="WP_035990728.1">
    <property type="nucleotide sequence ID" value="NZ_CP012746.1"/>
</dbReference>
<dbReference type="EMBL" id="CP012746">
    <property type="protein sequence ID" value="ALL65590.1"/>
    <property type="molecule type" value="Genomic_DNA"/>
</dbReference>
<dbReference type="PANTHER" id="PTHR20854">
    <property type="entry name" value="INOSITOL MONOPHOSPHATASE"/>
    <property type="match status" value="1"/>
</dbReference>
<keyword evidence="5 8" id="KW-0378">Hydrolase</keyword>
<dbReference type="PANTHER" id="PTHR20854:SF4">
    <property type="entry name" value="INOSITOL-1-MONOPHOSPHATASE-RELATED"/>
    <property type="match status" value="1"/>
</dbReference>
<gene>
    <name evidence="9" type="ORF">K788_0003708</name>
</gene>
<dbReference type="SUPFAM" id="SSF56655">
    <property type="entry name" value="Carbohydrate phosphatase"/>
    <property type="match status" value="1"/>
</dbReference>
<organism evidence="9 10">
    <name type="scientific">Paraburkholderia caribensis MBA4</name>
    <dbReference type="NCBI Taxonomy" id="1323664"/>
    <lineage>
        <taxon>Bacteria</taxon>
        <taxon>Pseudomonadati</taxon>
        <taxon>Pseudomonadota</taxon>
        <taxon>Betaproteobacteria</taxon>
        <taxon>Burkholderiales</taxon>
        <taxon>Burkholderiaceae</taxon>
        <taxon>Paraburkholderia</taxon>
    </lineage>
</organism>
<feature type="binding site" evidence="7">
    <location>
        <position position="83"/>
    </location>
    <ligand>
        <name>Mg(2+)</name>
        <dbReference type="ChEBI" id="CHEBI:18420"/>
        <label>1</label>
        <note>catalytic</note>
    </ligand>
</feature>
<protein>
    <recommendedName>
        <fullName evidence="8">Inositol-1-monophosphatase</fullName>
        <ecNumber evidence="8">3.1.3.25</ecNumber>
    </recommendedName>
</protein>
<dbReference type="InterPro" id="IPR022337">
    <property type="entry name" value="Inositol_monophosphatase_SuhB"/>
</dbReference>
<name>A0A0P0RBF8_9BURK</name>
<sequence length="267" mass="29183">MHPMLNIAVKAARRAGQIINRASLDLDLVQVSKKQHNDFVTEVDKASEAAIIETLTTAYPDHAILAEESGESGNESEFQWIIDPLDGTTNFIHGFQYYCVSIALAHKGIITQAVVYDPTRNDLFTASRGRGAYLNDRRIRVGRRDRLADSLIGTGFPFREKDTLEAYTQLFADMTKACAGLRRPGAAALDLANVAAGRMDGFFEQGISAWDMAAGSLLVTEAGGLVGNYTGDSDFLHLHEIVAGNPKVYAQMIPILSRYTKTKEQAA</sequence>
<evidence type="ECO:0000256" key="7">
    <source>
        <dbReference type="PIRSR" id="PIRSR600760-2"/>
    </source>
</evidence>